<organism evidence="15 16">
    <name type="scientific">Stachybotrys chartarum (strain CBS 109288 / IBT 7711)</name>
    <name type="common">Toxic black mold</name>
    <name type="synonym">Stilbospora chartarum</name>
    <dbReference type="NCBI Taxonomy" id="1280523"/>
    <lineage>
        <taxon>Eukaryota</taxon>
        <taxon>Fungi</taxon>
        <taxon>Dikarya</taxon>
        <taxon>Ascomycota</taxon>
        <taxon>Pezizomycotina</taxon>
        <taxon>Sordariomycetes</taxon>
        <taxon>Hypocreomycetidae</taxon>
        <taxon>Hypocreales</taxon>
        <taxon>Stachybotryaceae</taxon>
        <taxon>Stachybotrys</taxon>
    </lineage>
</organism>
<evidence type="ECO:0000259" key="13">
    <source>
        <dbReference type="Pfam" id="PF02727"/>
    </source>
</evidence>
<comment type="PTM">
    <text evidence="8 9">Topaquinone (TPQ) is generated by copper-dependent autoxidation of a specific tyrosyl residue.</text>
</comment>
<dbReference type="Proteomes" id="UP000028045">
    <property type="component" value="Unassembled WGS sequence"/>
</dbReference>
<feature type="domain" description="Copper amine oxidase N2-terminal" evidence="13">
    <location>
        <begin position="102"/>
        <end position="160"/>
    </location>
</feature>
<feature type="active site" description="Proton acceptor" evidence="7">
    <location>
        <position position="404"/>
    </location>
</feature>
<dbReference type="Pfam" id="PF02727">
    <property type="entry name" value="Cu_amine_oxidN2"/>
    <property type="match status" value="1"/>
</dbReference>
<dbReference type="PANTHER" id="PTHR10638">
    <property type="entry name" value="COPPER AMINE OXIDASE"/>
    <property type="match status" value="1"/>
</dbReference>
<dbReference type="EC" id="1.4.3.-" evidence="9"/>
<dbReference type="PANTHER" id="PTHR10638:SF20">
    <property type="entry name" value="AMINE OXIDASE"/>
    <property type="match status" value="1"/>
</dbReference>
<gene>
    <name evidence="15" type="ORF">S7711_03395</name>
</gene>
<dbReference type="InterPro" id="IPR049948">
    <property type="entry name" value="Cu_Am_ox_TPQ-bd"/>
</dbReference>
<dbReference type="GO" id="GO:0008131">
    <property type="term" value="F:primary methylamine oxidase activity"/>
    <property type="evidence" value="ECO:0007669"/>
    <property type="project" value="InterPro"/>
</dbReference>
<comment type="similarity">
    <text evidence="2 9">Belongs to the copper/topaquinone oxidase family.</text>
</comment>
<reference evidence="15 16" key="1">
    <citation type="journal article" date="2014" name="BMC Genomics">
        <title>Comparative genome sequencing reveals chemotype-specific gene clusters in the toxigenic black mold Stachybotrys.</title>
        <authorList>
            <person name="Semeiks J."/>
            <person name="Borek D."/>
            <person name="Otwinowski Z."/>
            <person name="Grishin N.V."/>
        </authorList>
    </citation>
    <scope>NUCLEOTIDE SEQUENCE [LARGE SCALE GENOMIC DNA]</scope>
    <source>
        <strain evidence="16">CBS 109288 / IBT 7711</strain>
    </source>
</reference>
<dbReference type="GO" id="GO:0005507">
    <property type="term" value="F:copper ion binding"/>
    <property type="evidence" value="ECO:0007669"/>
    <property type="project" value="InterPro"/>
</dbReference>
<proteinExistence type="inferred from homology"/>
<dbReference type="GO" id="GO:0009308">
    <property type="term" value="P:amine metabolic process"/>
    <property type="evidence" value="ECO:0007669"/>
    <property type="project" value="UniProtKB-UniRule"/>
</dbReference>
<dbReference type="Gene3D" id="2.70.98.20">
    <property type="entry name" value="Copper amine oxidase, catalytic domain"/>
    <property type="match status" value="1"/>
</dbReference>
<evidence type="ECO:0000256" key="5">
    <source>
        <dbReference type="ARBA" id="ARBA00023002"/>
    </source>
</evidence>
<evidence type="ECO:0000256" key="1">
    <source>
        <dbReference type="ARBA" id="ARBA00001935"/>
    </source>
</evidence>
<evidence type="ECO:0000256" key="2">
    <source>
        <dbReference type="ARBA" id="ARBA00007983"/>
    </source>
</evidence>
<keyword evidence="4 7" id="KW-0801">TPQ</keyword>
<evidence type="ECO:0000256" key="7">
    <source>
        <dbReference type="PIRSR" id="PIRSR600269-50"/>
    </source>
</evidence>
<dbReference type="InterPro" id="IPR015798">
    <property type="entry name" value="Cu_amine_oxidase_C"/>
</dbReference>
<accession>A0A084AXZ5</accession>
<evidence type="ECO:0000256" key="8">
    <source>
        <dbReference type="PIRSR" id="PIRSR600269-51"/>
    </source>
</evidence>
<dbReference type="OrthoDB" id="3341590at2759"/>
<dbReference type="Gene3D" id="3.10.450.40">
    <property type="match status" value="2"/>
</dbReference>
<evidence type="ECO:0000256" key="3">
    <source>
        <dbReference type="ARBA" id="ARBA00022723"/>
    </source>
</evidence>
<evidence type="ECO:0000256" key="10">
    <source>
        <dbReference type="SAM" id="MobiDB-lite"/>
    </source>
</evidence>
<dbReference type="InterPro" id="IPR015328">
    <property type="entry name" value="DUF1965"/>
</dbReference>
<evidence type="ECO:0000259" key="12">
    <source>
        <dbReference type="Pfam" id="PF01179"/>
    </source>
</evidence>
<dbReference type="InterPro" id="IPR000269">
    <property type="entry name" value="Cu_amine_oxidase"/>
</dbReference>
<dbReference type="EMBL" id="KL648458">
    <property type="protein sequence ID" value="KEY70174.1"/>
    <property type="molecule type" value="Genomic_DNA"/>
</dbReference>
<evidence type="ECO:0000256" key="4">
    <source>
        <dbReference type="ARBA" id="ARBA00022772"/>
    </source>
</evidence>
<sequence length="791" mass="87701">MTVPSFKSLLAGALLVGLLAEARSSPRPNSHTSRFRKPRQQWDKRQSNGSDSACDATADAFSIEAPHENIWEGLTQDEVVGLLEWLHQPEQGLNLTVTEEAGAWDNTIGITELLYPNKTDALAYLDDGGPLPARYARVGVFFGATEEPYIQAFVAGPLPVSEDTTIAPLDYIYTKGSGRVPNYDADYLAAYDYKVSVAASIADITQDLLGVTVTGAENDTATISGLEPLHQEGDRIIDWIGFWVLPTNGFDDGTILLGGMWIKFDITGRDPDNWSVLGAVYNDIFYETLDELRAAWQEPGFVRLTQATDGDFGSTARRGEELPLDTLPAPGLVEPVKRYAVDTQNKYVSWMDFDFYLASDRDTGLKLFEVKYKNERIIYELSIQEAHAHYAGNDPFQSSTAYLDSYYGLGSTASTLVSGWDCPASATYLDTVVHENSFSTPHKNSICIFEQDPGYPISRHTATNYVTVTKNVQLVVRWIATVGNYDYMFDYVFSLDGMVEVKVRASGYIQGAYYANNEEYGYRIHDALSGSMHDHVINFKLDLDVNGTANSLERVEFVPHTGTYSWSSEPRNTMKIQRSWVSNEDEAKLNWAPNSASSYVVLNKDAVNPYGEYRGYKIAPNLGAPVYLTVQNSTNAQRAVNFATHNLYATRQKDTEPKSVAAWNNQDLSDPLVDFNEFFDGESLDQEDLVIWFNLGMHHVPTTSDLPNTVFTAAQAGIAIIPNNYLLSDPSRQTSHSVYIDLTSGAAEESVYGGEQATCAYNLSQQYPDLSEFPISEPLRKWPQGYAGGGS</sequence>
<keyword evidence="11" id="KW-0732">Signal</keyword>
<comment type="cofactor">
    <cofactor evidence="9">
        <name>Cu cation</name>
        <dbReference type="ChEBI" id="CHEBI:23378"/>
    </cofactor>
    <text evidence="9">Contains 1 topaquinone per subunit.</text>
</comment>
<dbReference type="InterPro" id="IPR015800">
    <property type="entry name" value="Cu_amine_oxidase_N2"/>
</dbReference>
<evidence type="ECO:0000313" key="16">
    <source>
        <dbReference type="Proteomes" id="UP000028045"/>
    </source>
</evidence>
<dbReference type="PROSITE" id="PS01164">
    <property type="entry name" value="COPPER_AMINE_OXID_1"/>
    <property type="match status" value="1"/>
</dbReference>
<feature type="modified residue" description="2',4',5'-topaquinone" evidence="8">
    <location>
        <position position="485"/>
    </location>
</feature>
<feature type="signal peptide" evidence="11">
    <location>
        <begin position="1"/>
        <end position="24"/>
    </location>
</feature>
<keyword evidence="16" id="KW-1185">Reference proteome</keyword>
<evidence type="ECO:0000313" key="15">
    <source>
        <dbReference type="EMBL" id="KEY70174.1"/>
    </source>
</evidence>
<keyword evidence="3 9" id="KW-0479">Metal-binding</keyword>
<feature type="chain" id="PRO_5001771286" description="Amine oxidase" evidence="11">
    <location>
        <begin position="25"/>
        <end position="791"/>
    </location>
</feature>
<protein>
    <recommendedName>
        <fullName evidence="9">Amine oxidase</fullName>
        <ecNumber evidence="9">1.4.3.-</ecNumber>
    </recommendedName>
</protein>
<feature type="domain" description="DUF1965" evidence="14">
    <location>
        <begin position="254"/>
        <end position="320"/>
    </location>
</feature>
<dbReference type="PRINTS" id="PR00766">
    <property type="entry name" value="CUDAOXIDASE"/>
</dbReference>
<dbReference type="GO" id="GO:0048038">
    <property type="term" value="F:quinone binding"/>
    <property type="evidence" value="ECO:0007669"/>
    <property type="project" value="InterPro"/>
</dbReference>
<dbReference type="Pfam" id="PF01179">
    <property type="entry name" value="Cu_amine_oxid"/>
    <property type="match status" value="1"/>
</dbReference>
<evidence type="ECO:0000256" key="9">
    <source>
        <dbReference type="RuleBase" id="RU000672"/>
    </source>
</evidence>
<dbReference type="FunFam" id="3.10.450.40:FF:000018">
    <property type="entry name" value="Amine oxidase"/>
    <property type="match status" value="1"/>
</dbReference>
<dbReference type="InterPro" id="IPR016182">
    <property type="entry name" value="Cu_amine_oxidase_N-reg"/>
</dbReference>
<dbReference type="GO" id="GO:0005886">
    <property type="term" value="C:plasma membrane"/>
    <property type="evidence" value="ECO:0007669"/>
    <property type="project" value="TreeGrafter"/>
</dbReference>
<dbReference type="SUPFAM" id="SSF49998">
    <property type="entry name" value="Amine oxidase catalytic domain"/>
    <property type="match status" value="1"/>
</dbReference>
<dbReference type="AlphaFoldDB" id="A0A084AXZ5"/>
<dbReference type="InterPro" id="IPR036460">
    <property type="entry name" value="Cu_amine_oxidase_C_sf"/>
</dbReference>
<evidence type="ECO:0000256" key="6">
    <source>
        <dbReference type="ARBA" id="ARBA00023008"/>
    </source>
</evidence>
<name>A0A084AXZ5_STACB</name>
<dbReference type="Pfam" id="PF09248">
    <property type="entry name" value="DUF1965"/>
    <property type="match status" value="1"/>
</dbReference>
<dbReference type="HOGENOM" id="CLU_015739_0_0_1"/>
<keyword evidence="5 9" id="KW-0560">Oxidoreductase</keyword>
<dbReference type="SUPFAM" id="SSF54416">
    <property type="entry name" value="Amine oxidase N-terminal region"/>
    <property type="match status" value="2"/>
</dbReference>
<feature type="domain" description="Copper amine oxidase catalytic" evidence="12">
    <location>
        <begin position="337"/>
        <end position="731"/>
    </location>
</feature>
<keyword evidence="6 9" id="KW-0186">Copper</keyword>
<feature type="active site" description="Schiff-base intermediate with substrate; via topaquinone" evidence="7">
    <location>
        <position position="485"/>
    </location>
</feature>
<feature type="region of interest" description="Disordered" evidence="10">
    <location>
        <begin position="24"/>
        <end position="55"/>
    </location>
</feature>
<dbReference type="FunFam" id="2.70.98.20:FF:000002">
    <property type="entry name" value="Amine oxidase"/>
    <property type="match status" value="1"/>
</dbReference>
<evidence type="ECO:0000259" key="14">
    <source>
        <dbReference type="Pfam" id="PF09248"/>
    </source>
</evidence>
<comment type="cofactor">
    <cofactor evidence="1">
        <name>Cu cation</name>
        <dbReference type="ChEBI" id="CHEBI:23378"/>
    </cofactor>
</comment>
<evidence type="ECO:0000256" key="11">
    <source>
        <dbReference type="SAM" id="SignalP"/>
    </source>
</evidence>